<gene>
    <name evidence="3" type="ORF">XA68_12586</name>
</gene>
<feature type="chain" id="PRO_5012947798" evidence="2">
    <location>
        <begin position="19"/>
        <end position="217"/>
    </location>
</feature>
<dbReference type="Proteomes" id="UP000037136">
    <property type="component" value="Unassembled WGS sequence"/>
</dbReference>
<evidence type="ECO:0000313" key="3">
    <source>
        <dbReference type="EMBL" id="PFH59294.1"/>
    </source>
</evidence>
<protein>
    <submittedName>
        <fullName evidence="3">Uncharacterized protein</fullName>
    </submittedName>
</protein>
<dbReference type="AlphaFoldDB" id="A0A2A9PDK0"/>
<accession>A0A2A9PDK0</accession>
<dbReference type="OrthoDB" id="4927973at2759"/>
<keyword evidence="1" id="KW-0472">Membrane</keyword>
<dbReference type="EMBL" id="LAZP02000211">
    <property type="protein sequence ID" value="PFH59294.1"/>
    <property type="molecule type" value="Genomic_DNA"/>
</dbReference>
<keyword evidence="2" id="KW-0732">Signal</keyword>
<proteinExistence type="predicted"/>
<reference evidence="3 4" key="2">
    <citation type="journal article" date="2017" name="Sci. Rep.">
        <title>Ant-infecting Ophiocordyceps genomes reveal a high diversity of potential behavioral manipulation genes and a possible major role for enterotoxins.</title>
        <authorList>
            <person name="de Bekker C."/>
            <person name="Ohm R.A."/>
            <person name="Evans H.C."/>
            <person name="Brachmann A."/>
            <person name="Hughes D.P."/>
        </authorList>
    </citation>
    <scope>NUCLEOTIDE SEQUENCE [LARGE SCALE GENOMIC DNA]</scope>
    <source>
        <strain evidence="3 4">SC16a</strain>
    </source>
</reference>
<sequence length="217" mass="22547">MRLSLSLVVAALSACVAARPQSQSLGGKRRYSVVPLEPEDDDVTIVQTIVRTEPPITHVITTTAQPATVTVTSGTTHTLSLPNSSSVSSWTVRSPTATLAPAYSSGTASSPCCSDAAVQTVTLVASIYGTSVDHDSGDLTSLVSFDSAVVVTGMVVSVIVPVIVRVLALARSFVNGIVLARRSLTSDEALAMERYSVKSVALSLRTLSRSSIQGSLI</sequence>
<keyword evidence="4" id="KW-1185">Reference proteome</keyword>
<organism evidence="3 4">
    <name type="scientific">Ophiocordyceps unilateralis</name>
    <name type="common">Zombie-ant fungus</name>
    <name type="synonym">Torrubia unilateralis</name>
    <dbReference type="NCBI Taxonomy" id="268505"/>
    <lineage>
        <taxon>Eukaryota</taxon>
        <taxon>Fungi</taxon>
        <taxon>Dikarya</taxon>
        <taxon>Ascomycota</taxon>
        <taxon>Pezizomycotina</taxon>
        <taxon>Sordariomycetes</taxon>
        <taxon>Hypocreomycetidae</taxon>
        <taxon>Hypocreales</taxon>
        <taxon>Ophiocordycipitaceae</taxon>
        <taxon>Ophiocordyceps</taxon>
    </lineage>
</organism>
<name>A0A2A9PDK0_OPHUN</name>
<evidence type="ECO:0000256" key="1">
    <source>
        <dbReference type="SAM" id="Phobius"/>
    </source>
</evidence>
<reference evidence="3 4" key="1">
    <citation type="journal article" date="2015" name="BMC Genomics">
        <title>Gene expression during zombie ant biting behavior reflects the complexity underlying fungal parasitic behavioral manipulation.</title>
        <authorList>
            <person name="de Bekker C."/>
            <person name="Ohm R.A."/>
            <person name="Loreto R.G."/>
            <person name="Sebastian A."/>
            <person name="Albert I."/>
            <person name="Merrow M."/>
            <person name="Brachmann A."/>
            <person name="Hughes D.P."/>
        </authorList>
    </citation>
    <scope>NUCLEOTIDE SEQUENCE [LARGE SCALE GENOMIC DNA]</scope>
    <source>
        <strain evidence="3 4">SC16a</strain>
    </source>
</reference>
<keyword evidence="1" id="KW-0812">Transmembrane</keyword>
<comment type="caution">
    <text evidence="3">The sequence shown here is derived from an EMBL/GenBank/DDBJ whole genome shotgun (WGS) entry which is preliminary data.</text>
</comment>
<dbReference type="STRING" id="268505.A0A2A9PDK0"/>
<dbReference type="PROSITE" id="PS51257">
    <property type="entry name" value="PROKAR_LIPOPROTEIN"/>
    <property type="match status" value="1"/>
</dbReference>
<keyword evidence="1" id="KW-1133">Transmembrane helix</keyword>
<evidence type="ECO:0000313" key="4">
    <source>
        <dbReference type="Proteomes" id="UP000037136"/>
    </source>
</evidence>
<feature type="transmembrane region" description="Helical" evidence="1">
    <location>
        <begin position="148"/>
        <end position="174"/>
    </location>
</feature>
<feature type="signal peptide" evidence="2">
    <location>
        <begin position="1"/>
        <end position="18"/>
    </location>
</feature>
<evidence type="ECO:0000256" key="2">
    <source>
        <dbReference type="SAM" id="SignalP"/>
    </source>
</evidence>